<dbReference type="OMA" id="KPWIWVQ"/>
<dbReference type="AlphaFoldDB" id="M5G405"/>
<dbReference type="InterPro" id="IPR023398">
    <property type="entry name" value="TIF_eIF4e-like"/>
</dbReference>
<comment type="similarity">
    <text evidence="1">Belongs to the UPF0696 family.</text>
</comment>
<dbReference type="EMBL" id="JH795857">
    <property type="protein sequence ID" value="EJU04991.1"/>
    <property type="molecule type" value="Genomic_DNA"/>
</dbReference>
<organism evidence="3 4">
    <name type="scientific">Dacryopinax primogenitus (strain DJM 731)</name>
    <name type="common">Brown rot fungus</name>
    <dbReference type="NCBI Taxonomy" id="1858805"/>
    <lineage>
        <taxon>Eukaryota</taxon>
        <taxon>Fungi</taxon>
        <taxon>Dikarya</taxon>
        <taxon>Basidiomycota</taxon>
        <taxon>Agaricomycotina</taxon>
        <taxon>Dacrymycetes</taxon>
        <taxon>Dacrymycetales</taxon>
        <taxon>Dacrymycetaceae</taxon>
        <taxon>Dacryopinax</taxon>
    </lineage>
</organism>
<feature type="region of interest" description="Disordered" evidence="2">
    <location>
        <begin position="223"/>
        <end position="348"/>
    </location>
</feature>
<evidence type="ECO:0000256" key="1">
    <source>
        <dbReference type="ARBA" id="ARBA00010568"/>
    </source>
</evidence>
<dbReference type="Gene3D" id="3.30.760.10">
    <property type="entry name" value="RNA Cap, Translation Initiation Factor Eif4e"/>
    <property type="match status" value="1"/>
</dbReference>
<evidence type="ECO:0008006" key="5">
    <source>
        <dbReference type="Google" id="ProtNLM"/>
    </source>
</evidence>
<sequence>MDSEIEPPVDYVYSWSSEHELPLEQFLSKHKPSMIQDNGSKPWIWVRRPESVAPAMPDGVVEEALSILEDATQKNDDKIPTRSNKKTGARSKKELREEVQVKASEELKKLSQDKEFTHGKWLFFAQPDSVDGMWTRIARSLASDERPQHLICVYLPDLYDKAAVTEVLKVLIGKVGLTPSSAKTDLYTQIGIDSKHPSGIRSTIWQVKELLKEDELQKLRDEFTAGQNSFRPSKPKMTTKKDDPFGDEEDENDNPKPAIKKGTKRKDVFDDDDDDDDGTQMPDKKAKMSAVKSARKQNESETEHEGDEEDKPIKQNAIKSDAKASATSGQKAGASRLGKIKASRTKHD</sequence>
<dbReference type="InterPro" id="IPR015034">
    <property type="entry name" value="Bles03"/>
</dbReference>
<protein>
    <recommendedName>
        <fullName evidence="5">DUF1917-domain-containing protein</fullName>
    </recommendedName>
</protein>
<reference evidence="3 4" key="1">
    <citation type="journal article" date="2012" name="Science">
        <title>The Paleozoic origin of enzymatic lignin decomposition reconstructed from 31 fungal genomes.</title>
        <authorList>
            <person name="Floudas D."/>
            <person name="Binder M."/>
            <person name="Riley R."/>
            <person name="Barry K."/>
            <person name="Blanchette R.A."/>
            <person name="Henrissat B."/>
            <person name="Martinez A.T."/>
            <person name="Otillar R."/>
            <person name="Spatafora J.W."/>
            <person name="Yadav J.S."/>
            <person name="Aerts A."/>
            <person name="Benoit I."/>
            <person name="Boyd A."/>
            <person name="Carlson A."/>
            <person name="Copeland A."/>
            <person name="Coutinho P.M."/>
            <person name="de Vries R.P."/>
            <person name="Ferreira P."/>
            <person name="Findley K."/>
            <person name="Foster B."/>
            <person name="Gaskell J."/>
            <person name="Glotzer D."/>
            <person name="Gorecki P."/>
            <person name="Heitman J."/>
            <person name="Hesse C."/>
            <person name="Hori C."/>
            <person name="Igarashi K."/>
            <person name="Jurgens J.A."/>
            <person name="Kallen N."/>
            <person name="Kersten P."/>
            <person name="Kohler A."/>
            <person name="Kuees U."/>
            <person name="Kumar T.K.A."/>
            <person name="Kuo A."/>
            <person name="LaButti K."/>
            <person name="Larrondo L.F."/>
            <person name="Lindquist E."/>
            <person name="Ling A."/>
            <person name="Lombard V."/>
            <person name="Lucas S."/>
            <person name="Lundell T."/>
            <person name="Martin R."/>
            <person name="McLaughlin D.J."/>
            <person name="Morgenstern I."/>
            <person name="Morin E."/>
            <person name="Murat C."/>
            <person name="Nagy L.G."/>
            <person name="Nolan M."/>
            <person name="Ohm R.A."/>
            <person name="Patyshakuliyeva A."/>
            <person name="Rokas A."/>
            <person name="Ruiz-Duenas F.J."/>
            <person name="Sabat G."/>
            <person name="Salamov A."/>
            <person name="Samejima M."/>
            <person name="Schmutz J."/>
            <person name="Slot J.C."/>
            <person name="St John F."/>
            <person name="Stenlid J."/>
            <person name="Sun H."/>
            <person name="Sun S."/>
            <person name="Syed K."/>
            <person name="Tsang A."/>
            <person name="Wiebenga A."/>
            <person name="Young D."/>
            <person name="Pisabarro A."/>
            <person name="Eastwood D.C."/>
            <person name="Martin F."/>
            <person name="Cullen D."/>
            <person name="Grigoriev I.V."/>
            <person name="Hibbett D.S."/>
        </authorList>
    </citation>
    <scope>NUCLEOTIDE SEQUENCE [LARGE SCALE GENOMIC DNA]</scope>
    <source>
        <strain evidence="3 4">DJM-731 SS1</strain>
    </source>
</reference>
<dbReference type="PANTHER" id="PTHR31977:SF1">
    <property type="entry name" value="UPF0696 PROTEIN C11ORF68"/>
    <property type="match status" value="1"/>
</dbReference>
<evidence type="ECO:0000313" key="4">
    <source>
        <dbReference type="Proteomes" id="UP000030653"/>
    </source>
</evidence>
<name>M5G405_DACPD</name>
<keyword evidence="4" id="KW-1185">Reference proteome</keyword>
<evidence type="ECO:0000313" key="3">
    <source>
        <dbReference type="EMBL" id="EJU04991.1"/>
    </source>
</evidence>
<feature type="region of interest" description="Disordered" evidence="2">
    <location>
        <begin position="72"/>
        <end position="97"/>
    </location>
</feature>
<dbReference type="RefSeq" id="XP_040631885.1">
    <property type="nucleotide sequence ID" value="XM_040769792.1"/>
</dbReference>
<dbReference type="Pfam" id="PF08939">
    <property type="entry name" value="Bles03"/>
    <property type="match status" value="1"/>
</dbReference>
<dbReference type="HOGENOM" id="CLU_062058_0_0_1"/>
<dbReference type="OrthoDB" id="10067381at2759"/>
<dbReference type="Proteomes" id="UP000030653">
    <property type="component" value="Unassembled WGS sequence"/>
</dbReference>
<dbReference type="SUPFAM" id="SSF55418">
    <property type="entry name" value="eIF4e-like"/>
    <property type="match status" value="1"/>
</dbReference>
<feature type="compositionally biased region" description="Basic residues" evidence="2">
    <location>
        <begin position="338"/>
        <end position="348"/>
    </location>
</feature>
<accession>M5G405</accession>
<dbReference type="PANTHER" id="PTHR31977">
    <property type="entry name" value="UPF0696 PROTEIN C11ORF68"/>
    <property type="match status" value="1"/>
</dbReference>
<dbReference type="STRING" id="1858805.M5G405"/>
<feature type="compositionally biased region" description="Acidic residues" evidence="2">
    <location>
        <begin position="269"/>
        <end position="278"/>
    </location>
</feature>
<gene>
    <name evidence="3" type="ORF">DACRYDRAFT_114291</name>
</gene>
<dbReference type="GeneID" id="63684854"/>
<evidence type="ECO:0000256" key="2">
    <source>
        <dbReference type="SAM" id="MobiDB-lite"/>
    </source>
</evidence>
<proteinExistence type="inferred from homology"/>